<dbReference type="InParanoid" id="A0A3P8UJW5"/>
<proteinExistence type="predicted"/>
<dbReference type="KEGG" id="csem:107988692"/>
<dbReference type="STRING" id="244447.ENSCSEP00000002144"/>
<evidence type="ECO:0000313" key="4">
    <source>
        <dbReference type="Proteomes" id="UP000265120"/>
    </source>
</evidence>
<dbReference type="Proteomes" id="UP000265120">
    <property type="component" value="Chromosome 6"/>
</dbReference>
<dbReference type="Ensembl" id="ENSCSET00000002182.1">
    <property type="protein sequence ID" value="ENSCSEP00000002144.1"/>
    <property type="gene ID" value="ENSCSEG00000001449.1"/>
</dbReference>
<keyword evidence="4" id="KW-1185">Reference proteome</keyword>
<keyword evidence="1" id="KW-0175">Coiled coil</keyword>
<dbReference type="GeneID" id="107988692"/>
<feature type="region of interest" description="Disordered" evidence="2">
    <location>
        <begin position="410"/>
        <end position="434"/>
    </location>
</feature>
<evidence type="ECO:0000256" key="2">
    <source>
        <dbReference type="SAM" id="MobiDB-lite"/>
    </source>
</evidence>
<dbReference type="PANTHER" id="PTHR33488:SF2">
    <property type="entry name" value="EARLY ENDOSOME ANTIGEN 1-LIKE"/>
    <property type="match status" value="1"/>
</dbReference>
<reference evidence="3 4" key="1">
    <citation type="journal article" date="2014" name="Nat. Genet.">
        <title>Whole-genome sequence of a flatfish provides insights into ZW sex chromosome evolution and adaptation to a benthic lifestyle.</title>
        <authorList>
            <person name="Chen S."/>
            <person name="Zhang G."/>
            <person name="Shao C."/>
            <person name="Huang Q."/>
            <person name="Liu G."/>
            <person name="Zhang P."/>
            <person name="Song W."/>
            <person name="An N."/>
            <person name="Chalopin D."/>
            <person name="Volff J.N."/>
            <person name="Hong Y."/>
            <person name="Li Q."/>
            <person name="Sha Z."/>
            <person name="Zhou H."/>
            <person name="Xie M."/>
            <person name="Yu Q."/>
            <person name="Liu Y."/>
            <person name="Xiang H."/>
            <person name="Wang N."/>
            <person name="Wu K."/>
            <person name="Yang C."/>
            <person name="Zhou Q."/>
            <person name="Liao X."/>
            <person name="Yang L."/>
            <person name="Hu Q."/>
            <person name="Zhang J."/>
            <person name="Meng L."/>
            <person name="Jin L."/>
            <person name="Tian Y."/>
            <person name="Lian J."/>
            <person name="Yang J."/>
            <person name="Miao G."/>
            <person name="Liu S."/>
            <person name="Liang Z."/>
            <person name="Yan F."/>
            <person name="Li Y."/>
            <person name="Sun B."/>
            <person name="Zhang H."/>
            <person name="Zhang J."/>
            <person name="Zhu Y."/>
            <person name="Du M."/>
            <person name="Zhao Y."/>
            <person name="Schartl M."/>
            <person name="Tang Q."/>
            <person name="Wang J."/>
        </authorList>
    </citation>
    <scope>NUCLEOTIDE SEQUENCE</scope>
</reference>
<feature type="coiled-coil region" evidence="1">
    <location>
        <begin position="184"/>
        <end position="232"/>
    </location>
</feature>
<dbReference type="RefSeq" id="XP_016888589.1">
    <property type="nucleotide sequence ID" value="XM_017033100.2"/>
</dbReference>
<dbReference type="PANTHER" id="PTHR33488">
    <property type="entry name" value="ZGC:162509"/>
    <property type="match status" value="1"/>
</dbReference>
<evidence type="ECO:0000256" key="1">
    <source>
        <dbReference type="SAM" id="Coils"/>
    </source>
</evidence>
<dbReference type="OrthoDB" id="5406275at2759"/>
<reference evidence="3" key="3">
    <citation type="submission" date="2025-09" db="UniProtKB">
        <authorList>
            <consortium name="Ensembl"/>
        </authorList>
    </citation>
    <scope>IDENTIFICATION</scope>
</reference>
<dbReference type="AlphaFoldDB" id="A0A3P8UJW5"/>
<dbReference type="GeneTree" id="ENSGT00390000008061"/>
<dbReference type="OMA" id="MGSCWLA"/>
<sequence length="686" mass="78315">MASNIAETTQSLTTAAEMRETTVMLMQPDANWEEYLTPAPLSIAILGELVFISSGTDFSIIDKNSERKTFKYIKYPESFRACLMQVCNSGWNAFNEAHKSMDRIRLHTSVIPDYIKKSVQIIFNAPDNVIEKLLPSQLENIRSIADDCKNLAENVEKKYLDVINLIGELLEACINAKLFYGTELENAQRNLKSLKMREASAKTEKEQAKKLMDAMAKELEESKETYKKAMNSIPSGWSIIGMNFVEGLTNAVTEIMNGTLSILTRGRFGQNRKSETVDRNDEDVDLPAEISACSKSTQILNHANNLSQYVIGNDIDWKNLYDSQKRIIKTQVELNEFIRIRGELDTLSKGKLCVEALAICDLGINICKELGMHTPEKKWKKKETLKLVERIKKLTTDAVRFDTVSKKTLNSPALTPQTPMKHKVEKESSGPKSASQMEIENAHLRIEQSTEQLRYARQLHEKRLENMAAKEKELNDILIEMQNCNVKQIEFDTTIKMLVKGLQAMGEVKEQWNKMVLFFQMVSNIISISLHKTLHNFALTSDKAKVLTYSEKLFTKDLIYTQPFQASNISNLVNMISSTYTQVSNKYLMDRMSSLSRLMTMDPNSPDFLPERLELQTSCKDAQNDIRQLVLKNKADYERMSNNRIAKIEGQLKAILPADEPQQVQKIKEMKEMVQSVYAEDESNYY</sequence>
<protein>
    <submittedName>
        <fullName evidence="3">Uncharacterized LOC107988692</fullName>
    </submittedName>
</protein>
<reference evidence="3" key="2">
    <citation type="submission" date="2025-08" db="UniProtKB">
        <authorList>
            <consortium name="Ensembl"/>
        </authorList>
    </citation>
    <scope>IDENTIFICATION</scope>
</reference>
<organism evidence="3 4">
    <name type="scientific">Cynoglossus semilaevis</name>
    <name type="common">Tongue sole</name>
    <dbReference type="NCBI Taxonomy" id="244447"/>
    <lineage>
        <taxon>Eukaryota</taxon>
        <taxon>Metazoa</taxon>
        <taxon>Chordata</taxon>
        <taxon>Craniata</taxon>
        <taxon>Vertebrata</taxon>
        <taxon>Euteleostomi</taxon>
        <taxon>Actinopterygii</taxon>
        <taxon>Neopterygii</taxon>
        <taxon>Teleostei</taxon>
        <taxon>Neoteleostei</taxon>
        <taxon>Acanthomorphata</taxon>
        <taxon>Carangaria</taxon>
        <taxon>Pleuronectiformes</taxon>
        <taxon>Pleuronectoidei</taxon>
        <taxon>Cynoglossidae</taxon>
        <taxon>Cynoglossinae</taxon>
        <taxon>Cynoglossus</taxon>
    </lineage>
</organism>
<accession>A0A3P8UJW5</accession>
<name>A0A3P8UJW5_CYNSE</name>
<evidence type="ECO:0000313" key="3">
    <source>
        <dbReference type="Ensembl" id="ENSCSEP00000002144.1"/>
    </source>
</evidence>